<gene>
    <name evidence="2" type="ORF">LASUN_10420</name>
</gene>
<evidence type="ECO:0000313" key="2">
    <source>
        <dbReference type="EMBL" id="OFA11433.1"/>
    </source>
</evidence>
<organism evidence="2 3">
    <name type="scientific">Lentilactobacillus sunkii</name>
    <dbReference type="NCBI Taxonomy" id="481719"/>
    <lineage>
        <taxon>Bacteria</taxon>
        <taxon>Bacillati</taxon>
        <taxon>Bacillota</taxon>
        <taxon>Bacilli</taxon>
        <taxon>Lactobacillales</taxon>
        <taxon>Lactobacillaceae</taxon>
        <taxon>Lentilactobacillus</taxon>
    </lineage>
</organism>
<accession>A0A1E7XE91</accession>
<dbReference type="STRING" id="481719.LASUN_10420"/>
<dbReference type="AlphaFoldDB" id="A0A1E7XE91"/>
<name>A0A1E7XE91_9LACO</name>
<protein>
    <submittedName>
        <fullName evidence="2">Uncharacterized protein</fullName>
    </submittedName>
</protein>
<evidence type="ECO:0000256" key="1">
    <source>
        <dbReference type="SAM" id="SignalP"/>
    </source>
</evidence>
<feature type="chain" id="PRO_5009449520" evidence="1">
    <location>
        <begin position="30"/>
        <end position="121"/>
    </location>
</feature>
<comment type="caution">
    <text evidence="2">The sequence shown here is derived from an EMBL/GenBank/DDBJ whole genome shotgun (WGS) entry which is preliminary data.</text>
</comment>
<dbReference type="EMBL" id="MIQE01000010">
    <property type="protein sequence ID" value="OFA11433.1"/>
    <property type="molecule type" value="Genomic_DNA"/>
</dbReference>
<dbReference type="Proteomes" id="UP000177010">
    <property type="component" value="Unassembled WGS sequence"/>
</dbReference>
<keyword evidence="1" id="KW-0732">Signal</keyword>
<dbReference type="RefSeq" id="WP_070367645.1">
    <property type="nucleotide sequence ID" value="NZ_JAZHVW010000001.1"/>
</dbReference>
<evidence type="ECO:0000313" key="3">
    <source>
        <dbReference type="Proteomes" id="UP000177010"/>
    </source>
</evidence>
<sequence length="121" mass="13650">MKKRKILLGTVALSLGLLFAVGSSNNVNAATWHKGTPRVLHGYWYNKQDKLLITNKSVYIIPKTGASVSRVKSVKYRYLGHRTYQYHQKFDPNGSYTGKITISANHRYVKFAGVSGLFSRN</sequence>
<proteinExistence type="predicted"/>
<feature type="signal peptide" evidence="1">
    <location>
        <begin position="1"/>
        <end position="29"/>
    </location>
</feature>
<reference evidence="2 3" key="1">
    <citation type="submission" date="2016-09" db="EMBL/GenBank/DDBJ databases">
        <title>Genome Sequence of Lactobacillus sunkii Strain CG01.</title>
        <authorList>
            <person name="Poehlein A."/>
            <person name="Gabris C."/>
            <person name="Bengelsdorf F.R."/>
            <person name="Duerre P."/>
            <person name="Daniel R."/>
        </authorList>
    </citation>
    <scope>NUCLEOTIDE SEQUENCE [LARGE SCALE GENOMIC DNA]</scope>
    <source>
        <strain evidence="2 3">CG_D</strain>
    </source>
</reference>